<evidence type="ECO:0000313" key="2">
    <source>
        <dbReference type="EMBL" id="KAK7929954.1"/>
    </source>
</evidence>
<evidence type="ECO:0000256" key="1">
    <source>
        <dbReference type="SAM" id="MobiDB-lite"/>
    </source>
</evidence>
<reference evidence="3" key="1">
    <citation type="submission" date="2024-04" db="EMBL/GenBank/DDBJ databases">
        <title>Salinicola lusitanus LLJ914,a marine bacterium isolated from the Okinawa Trough.</title>
        <authorList>
            <person name="Li J."/>
        </authorList>
    </citation>
    <scope>NUCLEOTIDE SEQUENCE [LARGE SCALE GENOMIC DNA]</scope>
</reference>
<keyword evidence="3" id="KW-1185">Reference proteome</keyword>
<feature type="compositionally biased region" description="Polar residues" evidence="1">
    <location>
        <begin position="87"/>
        <end position="109"/>
    </location>
</feature>
<proteinExistence type="predicted"/>
<name>A0AAW0PMT2_9GOBI</name>
<organism evidence="2 3">
    <name type="scientific">Mugilogobius chulae</name>
    <name type="common">yellowstripe goby</name>
    <dbReference type="NCBI Taxonomy" id="88201"/>
    <lineage>
        <taxon>Eukaryota</taxon>
        <taxon>Metazoa</taxon>
        <taxon>Chordata</taxon>
        <taxon>Craniata</taxon>
        <taxon>Vertebrata</taxon>
        <taxon>Euteleostomi</taxon>
        <taxon>Actinopterygii</taxon>
        <taxon>Neopterygii</taxon>
        <taxon>Teleostei</taxon>
        <taxon>Neoteleostei</taxon>
        <taxon>Acanthomorphata</taxon>
        <taxon>Gobiaria</taxon>
        <taxon>Gobiiformes</taxon>
        <taxon>Gobioidei</taxon>
        <taxon>Gobiidae</taxon>
        <taxon>Gobionellinae</taxon>
        <taxon>Mugilogobius</taxon>
    </lineage>
</organism>
<protein>
    <submittedName>
        <fullName evidence="2">Uncharacterized protein</fullName>
    </submittedName>
</protein>
<dbReference type="EMBL" id="JBBPFD010000004">
    <property type="protein sequence ID" value="KAK7929954.1"/>
    <property type="molecule type" value="Genomic_DNA"/>
</dbReference>
<sequence>MPVTELNYGRRQPRRHNYKSKWVRNDKVQDTGLVNGTMHYDKITKEYNPWAINPVQAATHNDTKPRNMVNGCANNDSRTKRDGKTPDYSSAQQHECNGSKLNGSTSPEKRTLCTTARGQEPVKLEQWTATKIQRKKNKPWLKKRNNHVTTLENCVPPQPLEDWEDELKDVKINNWEEISFGTEPYGPEDVVNFTLRDLSLEKTNPPFWQVTCNNYHPATHHRRPIEWSRYKPCSEPGQFSDVED</sequence>
<dbReference type="Proteomes" id="UP001460270">
    <property type="component" value="Unassembled WGS sequence"/>
</dbReference>
<feature type="region of interest" description="Disordered" evidence="1">
    <location>
        <begin position="61"/>
        <end position="109"/>
    </location>
</feature>
<comment type="caution">
    <text evidence="2">The sequence shown here is derived from an EMBL/GenBank/DDBJ whole genome shotgun (WGS) entry which is preliminary data.</text>
</comment>
<dbReference type="AlphaFoldDB" id="A0AAW0PMT2"/>
<gene>
    <name evidence="2" type="ORF">WMY93_006349</name>
</gene>
<evidence type="ECO:0000313" key="3">
    <source>
        <dbReference type="Proteomes" id="UP001460270"/>
    </source>
</evidence>
<accession>A0AAW0PMT2</accession>